<accession>A0A103ZC59</accession>
<evidence type="ECO:0000313" key="1">
    <source>
        <dbReference type="EMBL" id="KVK77378.1"/>
    </source>
</evidence>
<protein>
    <submittedName>
        <fullName evidence="1">Uncharacterized protein</fullName>
    </submittedName>
</protein>
<dbReference type="Proteomes" id="UP000069001">
    <property type="component" value="Unassembled WGS sequence"/>
</dbReference>
<comment type="caution">
    <text evidence="1">The sequence shown here is derived from an EMBL/GenBank/DDBJ whole genome shotgun (WGS) entry which is preliminary data.</text>
</comment>
<proteinExistence type="predicted"/>
<evidence type="ECO:0000313" key="2">
    <source>
        <dbReference type="Proteomes" id="UP000069001"/>
    </source>
</evidence>
<reference evidence="1 2" key="1">
    <citation type="submission" date="2015-11" db="EMBL/GenBank/DDBJ databases">
        <title>Expanding the genomic diversity of Burkholderia species for the development of highly accurate diagnostics.</title>
        <authorList>
            <person name="Sahl J."/>
            <person name="Keim P."/>
            <person name="Wagner D."/>
        </authorList>
    </citation>
    <scope>NUCLEOTIDE SEQUENCE [LARGE SCALE GENOMIC DNA]</scope>
    <source>
        <strain evidence="1 2">MSMB1302</strain>
    </source>
</reference>
<dbReference type="AlphaFoldDB" id="A0A103ZC59"/>
<dbReference type="EMBL" id="LOYH01000083">
    <property type="protein sequence ID" value="KVK77378.1"/>
    <property type="molecule type" value="Genomic_DNA"/>
</dbReference>
<organism evidence="1 2">
    <name type="scientific">Burkholderia cepacia</name>
    <name type="common">Pseudomonas cepacia</name>
    <dbReference type="NCBI Taxonomy" id="292"/>
    <lineage>
        <taxon>Bacteria</taxon>
        <taxon>Pseudomonadati</taxon>
        <taxon>Pseudomonadota</taxon>
        <taxon>Betaproteobacteria</taxon>
        <taxon>Burkholderiales</taxon>
        <taxon>Burkholderiaceae</taxon>
        <taxon>Burkholderia</taxon>
        <taxon>Burkholderia cepacia complex</taxon>
    </lineage>
</organism>
<name>A0A103ZC59_BURCE</name>
<sequence length="131" mass="14986">MSYTYEICGALSVLDSFRHYHAQQFAQTIADPADIYFATDAVTHSLVIRIRGTLTDDEAEEVENAVTELSRKWARAGTIFRRVRYGQSSFIPVGLAQHVELLEELADEHVQLEAFLQRQTRILERFQQPAT</sequence>
<gene>
    <name evidence="1" type="ORF">WS90_22505</name>
</gene>
<dbReference type="RefSeq" id="WP_059731228.1">
    <property type="nucleotide sequence ID" value="NZ_LOYH01000083.1"/>
</dbReference>